<accession>A0A3B6S7V1</accession>
<keyword evidence="6" id="KW-1185">Reference proteome</keyword>
<evidence type="ECO:0000313" key="5">
    <source>
        <dbReference type="EnsemblPlants" id="TraesCS7B02G001300.1"/>
    </source>
</evidence>
<feature type="region of interest" description="Disordered" evidence="3">
    <location>
        <begin position="1"/>
        <end position="31"/>
    </location>
</feature>
<dbReference type="Gramene" id="TraesLDM7B03G04045110.1">
    <property type="protein sequence ID" value="TraesLDM7B03G04045110.1"/>
    <property type="gene ID" value="TraesLDM7B03G04045110"/>
</dbReference>
<feature type="region of interest" description="Disordered" evidence="3">
    <location>
        <begin position="630"/>
        <end position="650"/>
    </location>
</feature>
<dbReference type="Gramene" id="TraesCLE_scaffold_126985_01G000100.1">
    <property type="protein sequence ID" value="TraesCLE_scaffold_126985_01G000100.1"/>
    <property type="gene ID" value="TraesCLE_scaffold_126985_01G000100"/>
</dbReference>
<dbReference type="InterPro" id="IPR044867">
    <property type="entry name" value="DEUBAD_dom"/>
</dbReference>
<feature type="compositionally biased region" description="Basic residues" evidence="3">
    <location>
        <begin position="21"/>
        <end position="30"/>
    </location>
</feature>
<dbReference type="Gramene" id="TraesNOR7B03G04088690.1">
    <property type="protein sequence ID" value="TraesNOR7B03G04088690.1"/>
    <property type="gene ID" value="TraesNOR7B03G04088690"/>
</dbReference>
<dbReference type="Gramene" id="TraesSTA7B03G04039770.1">
    <property type="protein sequence ID" value="TraesSTA7B03G04039770.1"/>
    <property type="gene ID" value="TraesSTA7B03G04039770"/>
</dbReference>
<dbReference type="AlphaFoldDB" id="A0A3B6S7V1"/>
<gene>
    <name evidence="5" type="primary">LOC123163191</name>
</gene>
<comment type="subcellular location">
    <subcellularLocation>
        <location evidence="1">Nucleus</location>
    </subcellularLocation>
</comment>
<dbReference type="Gramene" id="TraesCS7B02G001300.1">
    <property type="protein sequence ID" value="TraesCS7B02G001300.1"/>
    <property type="gene ID" value="TraesCS7B02G001300"/>
</dbReference>
<evidence type="ECO:0000256" key="2">
    <source>
        <dbReference type="ARBA" id="ARBA00023242"/>
    </source>
</evidence>
<dbReference type="Gramene" id="TraesROB_scaffold_082880_01G000500.1">
    <property type="protein sequence ID" value="TraesROB_scaffold_082880_01G000500.1"/>
    <property type="gene ID" value="TraesROB_scaffold_082880_01G000500"/>
</dbReference>
<protein>
    <recommendedName>
        <fullName evidence="4">DEUBAD domain-containing protein</fullName>
    </recommendedName>
</protein>
<dbReference type="PROSITE" id="PS51916">
    <property type="entry name" value="DEUBAD"/>
    <property type="match status" value="1"/>
</dbReference>
<dbReference type="OMA" id="IMRKADQ"/>
<dbReference type="Gramene" id="TraesPARA_EIv1.0_2365710.1">
    <property type="protein sequence ID" value="TraesPARA_EIv1.0_2365710.1.CDS"/>
    <property type="gene ID" value="TraesPARA_EIv1.0_2365710"/>
</dbReference>
<organism evidence="5">
    <name type="scientific">Triticum aestivum</name>
    <name type="common">Wheat</name>
    <dbReference type="NCBI Taxonomy" id="4565"/>
    <lineage>
        <taxon>Eukaryota</taxon>
        <taxon>Viridiplantae</taxon>
        <taxon>Streptophyta</taxon>
        <taxon>Embryophyta</taxon>
        <taxon>Tracheophyta</taxon>
        <taxon>Spermatophyta</taxon>
        <taxon>Magnoliopsida</taxon>
        <taxon>Liliopsida</taxon>
        <taxon>Poales</taxon>
        <taxon>Poaceae</taxon>
        <taxon>BOP clade</taxon>
        <taxon>Pooideae</taxon>
        <taxon>Triticodae</taxon>
        <taxon>Triticeae</taxon>
        <taxon>Triticinae</taxon>
        <taxon>Triticum</taxon>
    </lineage>
</organism>
<dbReference type="GO" id="GO:0031011">
    <property type="term" value="C:Ino80 complex"/>
    <property type="evidence" value="ECO:0007669"/>
    <property type="project" value="InterPro"/>
</dbReference>
<feature type="compositionally biased region" description="Basic residues" evidence="3">
    <location>
        <begin position="1"/>
        <end position="10"/>
    </location>
</feature>
<dbReference type="Proteomes" id="UP000019116">
    <property type="component" value="Chromosome 7B"/>
</dbReference>
<feature type="compositionally biased region" description="Polar residues" evidence="3">
    <location>
        <begin position="459"/>
        <end position="480"/>
    </location>
</feature>
<dbReference type="Gramene" id="TraesCAD_scaffold_174084_01G000100.1">
    <property type="protein sequence ID" value="TraesCAD_scaffold_174084_01G000100.1"/>
    <property type="gene ID" value="TraesCAD_scaffold_174084_01G000100"/>
</dbReference>
<feature type="compositionally biased region" description="Low complexity" evidence="3">
    <location>
        <begin position="417"/>
        <end position="436"/>
    </location>
</feature>
<feature type="region of interest" description="Disordered" evidence="3">
    <location>
        <begin position="366"/>
        <end position="562"/>
    </location>
</feature>
<feature type="compositionally biased region" description="Low complexity" evidence="3">
    <location>
        <begin position="442"/>
        <end position="451"/>
    </location>
</feature>
<sequence length="961" mass="105389">MSAGQPRKRPPNAPPPNQQQQHKRSSKRARGSPLLTLSSHIHLRWDDRSRRALPADDQIGIPWRHLAPFIDSPPRARRALALALADVAPVPRRIFSLGDIPLLGGVLSYEVWDACLTEADRRFLARFLPAGSDAEEAVRHLLTGENHHFGNPLVTWSSSLCSAHLHPDAILHKEQQIRADNKAYHALLNNYHSDITETLTRWRDKWLTCDNPKSLFRDNLAKQRRGDRQSSGENVIFSNAPKNAIPMKVVRNGDVTKYMSYIKVSRAQHDLVKRMKQSGDGIQTRHLVGVIGDIDNFHVKPYETLMEDEKQKLHDHWVILSCKELPAAFKARREEKLVAEKLRRSLCLEIAERNMSEVEKAEQLGVRTAEVGQDGAYRNSGTSDGQEELVEHSPQDVPQSGNNSSAGLEDEEDANDTSDTTDTSTDSHDSPNTTDQDGNDGNGTSDTGTSTDSHDGPNVTDQDVMDTNNTNIHTQSQGTSDEQDEEVEKTSSTSAKSGDSSDAQDEAPVDISCRNGISQSDPGMADDDMEDTSCNDTTLQDHHIPDMQSQEPKAMSDTISPIQGLNSPNMLVQDCKKTGYIGFPIHVHGGFDEQTDDLKNMCYPSASTGHDNKKEMNGMILDQRETDDISMMPSDSTLSRQTNVEGPELKGPAKCEKELWQSASSVDSFYHPPGNGLYAQSGALQLKHHLSGGPATCMIDLKVDDRRRQQTQISVPAAQPMSSSASLLQPCTDQLNGEQLLNGTKGVGMVPSYSLGHVNGMKQSMGLHSMTNGHLAQSGLAQEQMQLLGERHSGLYSQQVENNINMYSSATLCTQNSFPMVEPQSFAGHVPADRSRSWFPDEDQPSHNNWSGMGSNGVVLGQDVPGGDGSLLSVLSQYKQQVSSRPPGSDQLLLGGRRNLVAPLGVAENMVLPSPDVYGYTHQNNVASSQVDSNLQWAQGMTHPSSSAACFRQFGGGPWSR</sequence>
<dbReference type="PANTHER" id="PTHR13052:SF2">
    <property type="entry name" value="NUCLEAR FACTOR KAPPA-B-BINDING PROTEIN"/>
    <property type="match status" value="1"/>
</dbReference>
<dbReference type="Gramene" id="TraesARI5B03G02951740.1">
    <property type="protein sequence ID" value="TraesARI5B03G02951740.1"/>
    <property type="gene ID" value="TraesARI5B03G02951740"/>
</dbReference>
<dbReference type="Gramene" id="TraesCS7B03G0002500.1">
    <property type="protein sequence ID" value="TraesCS7B03G0002500.1.CDS"/>
    <property type="gene ID" value="TraesCS7B03G0002500"/>
</dbReference>
<feature type="compositionally biased region" description="Low complexity" evidence="3">
    <location>
        <begin position="490"/>
        <end position="501"/>
    </location>
</feature>
<evidence type="ECO:0000256" key="1">
    <source>
        <dbReference type="ARBA" id="ARBA00004123"/>
    </source>
</evidence>
<dbReference type="Gramene" id="TraesJAG7B03G04024180.1">
    <property type="protein sequence ID" value="TraesJAG7B03G04024180.1"/>
    <property type="gene ID" value="TraesJAG7B03G04024180"/>
</dbReference>
<feature type="domain" description="DEUBAD" evidence="4">
    <location>
        <begin position="94"/>
        <end position="205"/>
    </location>
</feature>
<dbReference type="STRING" id="4565.A0A3B6S7V1"/>
<feature type="compositionally biased region" description="Polar residues" evidence="3">
    <location>
        <begin position="396"/>
        <end position="406"/>
    </location>
</feature>
<dbReference type="GeneID" id="123163191"/>
<dbReference type="Gramene" id="TraesSYM5B03G02963330.1">
    <property type="protein sequence ID" value="TraesSYM5B03G02963330.1"/>
    <property type="gene ID" value="TraesSYM5B03G02963330"/>
</dbReference>
<feature type="compositionally biased region" description="Polar residues" evidence="3">
    <location>
        <begin position="633"/>
        <end position="644"/>
    </location>
</feature>
<evidence type="ECO:0000256" key="3">
    <source>
        <dbReference type="SAM" id="MobiDB-lite"/>
    </source>
</evidence>
<feature type="compositionally biased region" description="Polar residues" evidence="3">
    <location>
        <begin position="547"/>
        <end position="562"/>
    </location>
</feature>
<keyword evidence="2" id="KW-0539">Nucleus</keyword>
<proteinExistence type="predicted"/>
<dbReference type="Gramene" id="TraesMAC7B03G04035430.1">
    <property type="protein sequence ID" value="TraesMAC7B03G04035430.1"/>
    <property type="gene ID" value="TraesMAC7B03G04035430"/>
</dbReference>
<dbReference type="Gramene" id="TraesWEE_scaffold_145356_01G000100.1">
    <property type="protein sequence ID" value="TraesWEE_scaffold_145356_01G000100.1"/>
    <property type="gene ID" value="TraesWEE_scaffold_145356_01G000100"/>
</dbReference>
<evidence type="ECO:0000259" key="4">
    <source>
        <dbReference type="PROSITE" id="PS51916"/>
    </source>
</evidence>
<evidence type="ECO:0000313" key="6">
    <source>
        <dbReference type="Proteomes" id="UP000019116"/>
    </source>
</evidence>
<dbReference type="CDD" id="cd21865">
    <property type="entry name" value="DEUBAD_NFRKB"/>
    <property type="match status" value="1"/>
</dbReference>
<dbReference type="PaxDb" id="4565-Traes_7BS_9F40B6A37.1"/>
<dbReference type="InterPro" id="IPR024867">
    <property type="entry name" value="NFRKB"/>
</dbReference>
<dbReference type="RefSeq" id="XP_044436875.1">
    <property type="nucleotide sequence ID" value="XM_044580940.1"/>
</dbReference>
<reference evidence="5" key="2">
    <citation type="submission" date="2018-10" db="UniProtKB">
        <authorList>
            <consortium name="EnsemblPlants"/>
        </authorList>
    </citation>
    <scope>IDENTIFICATION</scope>
</reference>
<dbReference type="EnsemblPlants" id="TraesCS7B02G001300.1">
    <property type="protein sequence ID" value="TraesCS7B02G001300.1"/>
    <property type="gene ID" value="TraesCS7B02G001300"/>
</dbReference>
<dbReference type="OrthoDB" id="70874at2759"/>
<feature type="compositionally biased region" description="Acidic residues" evidence="3">
    <location>
        <begin position="524"/>
        <end position="533"/>
    </location>
</feature>
<dbReference type="Gramene" id="TraesJUL7B03G04077960.1">
    <property type="protein sequence ID" value="TraesJUL7B03G04077960.1"/>
    <property type="gene ID" value="TraesJUL7B03G04077960"/>
</dbReference>
<dbReference type="PANTHER" id="PTHR13052">
    <property type="entry name" value="NFRKB-RELATED"/>
    <property type="match status" value="1"/>
</dbReference>
<dbReference type="Gramene" id="TraesLAC7B03G03993920.1">
    <property type="protein sequence ID" value="TraesLAC7B03G03993920.1"/>
    <property type="gene ID" value="TraesLAC7B03G03993920"/>
</dbReference>
<name>A0A3B6S7V1_WHEAT</name>
<dbReference type="KEGG" id="taes:123163191"/>
<reference evidence="5" key="1">
    <citation type="submission" date="2018-08" db="EMBL/GenBank/DDBJ databases">
        <authorList>
            <person name="Rossello M."/>
        </authorList>
    </citation>
    <scope>NUCLEOTIDE SEQUENCE [LARGE SCALE GENOMIC DNA]</scope>
    <source>
        <strain evidence="5">cv. Chinese Spring</strain>
    </source>
</reference>